<reference evidence="1" key="1">
    <citation type="journal article" date="2023" name="G3 (Bethesda)">
        <title>A reference genome for the long-term kleptoplast-retaining sea slug Elysia crispata morphotype clarki.</title>
        <authorList>
            <person name="Eastman K.E."/>
            <person name="Pendleton A.L."/>
            <person name="Shaikh M.A."/>
            <person name="Suttiyut T."/>
            <person name="Ogas R."/>
            <person name="Tomko P."/>
            <person name="Gavelis G."/>
            <person name="Widhalm J.R."/>
            <person name="Wisecaver J.H."/>
        </authorList>
    </citation>
    <scope>NUCLEOTIDE SEQUENCE</scope>
    <source>
        <strain evidence="1">ECLA1</strain>
    </source>
</reference>
<gene>
    <name evidence="1" type="ORF">RRG08_012091</name>
</gene>
<sequence length="177" mass="19619">MFLLGSQPSPAQHRACAFNNDHMHSSAPRISREERSGENLIRDRLDGDTNYEITVIKTKGDKKRGEGVSAIFLLAPNRGVHNHRTGCLKVKCKPTVYQSDNKILCAVTLPSSLLRFQCLPRGVTHTHTVRCYQLARSVPPSVMRTRPIVGRRIAALFTVHRSAGATSSRPLPLHSVC</sequence>
<evidence type="ECO:0000313" key="1">
    <source>
        <dbReference type="EMBL" id="KAK3757062.1"/>
    </source>
</evidence>
<proteinExistence type="predicted"/>
<dbReference type="Proteomes" id="UP001283361">
    <property type="component" value="Unassembled WGS sequence"/>
</dbReference>
<dbReference type="EMBL" id="JAWDGP010005414">
    <property type="protein sequence ID" value="KAK3757062.1"/>
    <property type="molecule type" value="Genomic_DNA"/>
</dbReference>
<keyword evidence="2" id="KW-1185">Reference proteome</keyword>
<name>A0AAE0YVK5_9GAST</name>
<accession>A0AAE0YVK5</accession>
<evidence type="ECO:0000313" key="2">
    <source>
        <dbReference type="Proteomes" id="UP001283361"/>
    </source>
</evidence>
<protein>
    <submittedName>
        <fullName evidence="1">Uncharacterized protein</fullName>
    </submittedName>
</protein>
<comment type="caution">
    <text evidence="1">The sequence shown here is derived from an EMBL/GenBank/DDBJ whole genome shotgun (WGS) entry which is preliminary data.</text>
</comment>
<organism evidence="1 2">
    <name type="scientific">Elysia crispata</name>
    <name type="common">lettuce slug</name>
    <dbReference type="NCBI Taxonomy" id="231223"/>
    <lineage>
        <taxon>Eukaryota</taxon>
        <taxon>Metazoa</taxon>
        <taxon>Spiralia</taxon>
        <taxon>Lophotrochozoa</taxon>
        <taxon>Mollusca</taxon>
        <taxon>Gastropoda</taxon>
        <taxon>Heterobranchia</taxon>
        <taxon>Euthyneura</taxon>
        <taxon>Panpulmonata</taxon>
        <taxon>Sacoglossa</taxon>
        <taxon>Placobranchoidea</taxon>
        <taxon>Plakobranchidae</taxon>
        <taxon>Elysia</taxon>
    </lineage>
</organism>
<dbReference type="AlphaFoldDB" id="A0AAE0YVK5"/>